<accession>A0AA36HTE4</accession>
<dbReference type="Proteomes" id="UP001178507">
    <property type="component" value="Unassembled WGS sequence"/>
</dbReference>
<reference evidence="1" key="1">
    <citation type="submission" date="2023-08" db="EMBL/GenBank/DDBJ databases">
        <authorList>
            <person name="Chen Y."/>
            <person name="Shah S."/>
            <person name="Dougan E. K."/>
            <person name="Thang M."/>
            <person name="Chan C."/>
        </authorList>
    </citation>
    <scope>NUCLEOTIDE SEQUENCE</scope>
</reference>
<comment type="caution">
    <text evidence="1">The sequence shown here is derived from an EMBL/GenBank/DDBJ whole genome shotgun (WGS) entry which is preliminary data.</text>
</comment>
<dbReference type="EMBL" id="CAUJNA010000289">
    <property type="protein sequence ID" value="CAJ1374937.1"/>
    <property type="molecule type" value="Genomic_DNA"/>
</dbReference>
<evidence type="ECO:0000313" key="1">
    <source>
        <dbReference type="EMBL" id="CAJ1374937.1"/>
    </source>
</evidence>
<sequence length="100" mass="11123">MARARRVSVSKARSHWTPPAWLCPELCGELQLEAGKRCMLICGGAMFAFSRALFPPEEDEGAAIEIRKNATFPQTSKTETTSMSYYNAKDGLCSGLREKY</sequence>
<organism evidence="1 2">
    <name type="scientific">Effrenium voratum</name>
    <dbReference type="NCBI Taxonomy" id="2562239"/>
    <lineage>
        <taxon>Eukaryota</taxon>
        <taxon>Sar</taxon>
        <taxon>Alveolata</taxon>
        <taxon>Dinophyceae</taxon>
        <taxon>Suessiales</taxon>
        <taxon>Symbiodiniaceae</taxon>
        <taxon>Effrenium</taxon>
    </lineage>
</organism>
<protein>
    <submittedName>
        <fullName evidence="1">Uncharacterized protein</fullName>
    </submittedName>
</protein>
<gene>
    <name evidence="1" type="ORF">EVOR1521_LOCUS4346</name>
</gene>
<name>A0AA36HTE4_9DINO</name>
<dbReference type="AlphaFoldDB" id="A0AA36HTE4"/>
<keyword evidence="2" id="KW-1185">Reference proteome</keyword>
<evidence type="ECO:0000313" key="2">
    <source>
        <dbReference type="Proteomes" id="UP001178507"/>
    </source>
</evidence>
<proteinExistence type="predicted"/>